<feature type="domain" description="VanZ-like" evidence="2">
    <location>
        <begin position="10"/>
        <end position="130"/>
    </location>
</feature>
<dbReference type="AlphaFoldDB" id="A0A172XSR3"/>
<dbReference type="OrthoDB" id="9805025at2"/>
<sequence length="152" mass="17578">MKRFFAVLITIYTILLLYMMFIGCDRETSSTSYFQLIPFKTIHHFFCDDHIYRQTFLINIIGNIFVFSPFGFLGLSIIKLNKIIPITLFFIISITLIELTQSLTGRGVADIDDVLLNTLGMLIGYSVFKFAAWKNIANIKTYFDLEYKLQTA</sequence>
<dbReference type="Pfam" id="PF04892">
    <property type="entry name" value="VanZ"/>
    <property type="match status" value="1"/>
</dbReference>
<dbReference type="Proteomes" id="UP000077824">
    <property type="component" value="Chromosome"/>
</dbReference>
<dbReference type="PROSITE" id="PS51257">
    <property type="entry name" value="PROKAR_LIPOPROTEIN"/>
    <property type="match status" value="1"/>
</dbReference>
<dbReference type="STRING" id="1685010.A0O34_05750"/>
<dbReference type="EMBL" id="CP015199">
    <property type="protein sequence ID" value="ANF50059.1"/>
    <property type="molecule type" value="Genomic_DNA"/>
</dbReference>
<accession>A0A172XSR3</accession>
<evidence type="ECO:0000313" key="3">
    <source>
        <dbReference type="EMBL" id="ANF50059.1"/>
    </source>
</evidence>
<feature type="transmembrane region" description="Helical" evidence="1">
    <location>
        <begin position="5"/>
        <end position="23"/>
    </location>
</feature>
<evidence type="ECO:0000313" key="4">
    <source>
        <dbReference type="Proteomes" id="UP000077824"/>
    </source>
</evidence>
<dbReference type="InterPro" id="IPR053150">
    <property type="entry name" value="Teicoplanin_resist-assoc"/>
</dbReference>
<keyword evidence="4" id="KW-1185">Reference proteome</keyword>
<keyword evidence="1" id="KW-1133">Transmembrane helix</keyword>
<gene>
    <name evidence="3" type="ORF">A0O34_05750</name>
</gene>
<dbReference type="KEGG" id="chh:A0O34_05750"/>
<evidence type="ECO:0000259" key="2">
    <source>
        <dbReference type="Pfam" id="PF04892"/>
    </source>
</evidence>
<feature type="transmembrane region" description="Helical" evidence="1">
    <location>
        <begin position="114"/>
        <end position="132"/>
    </location>
</feature>
<feature type="transmembrane region" description="Helical" evidence="1">
    <location>
        <begin position="56"/>
        <end position="76"/>
    </location>
</feature>
<dbReference type="InterPro" id="IPR006976">
    <property type="entry name" value="VanZ-like"/>
</dbReference>
<keyword evidence="1" id="KW-0472">Membrane</keyword>
<dbReference type="PANTHER" id="PTHR36834:SF1">
    <property type="entry name" value="INTEGRAL MEMBRANE PROTEIN"/>
    <property type="match status" value="1"/>
</dbReference>
<organism evidence="3 4">
    <name type="scientific">Chryseobacterium glaciei</name>
    <dbReference type="NCBI Taxonomy" id="1685010"/>
    <lineage>
        <taxon>Bacteria</taxon>
        <taxon>Pseudomonadati</taxon>
        <taxon>Bacteroidota</taxon>
        <taxon>Flavobacteriia</taxon>
        <taxon>Flavobacteriales</taxon>
        <taxon>Weeksellaceae</taxon>
        <taxon>Chryseobacterium group</taxon>
        <taxon>Chryseobacterium</taxon>
    </lineage>
</organism>
<evidence type="ECO:0000256" key="1">
    <source>
        <dbReference type="SAM" id="Phobius"/>
    </source>
</evidence>
<proteinExistence type="predicted"/>
<reference evidence="3 4" key="1">
    <citation type="submission" date="2016-04" db="EMBL/GenBank/DDBJ databases">
        <title>Complete Genome Sequence of Chryseobacterium sp. IHBB 10212.</title>
        <authorList>
            <person name="Pal M."/>
            <person name="Swarnkar M.K."/>
            <person name="Kaushal K."/>
            <person name="Chhibber S."/>
            <person name="Singh A.K."/>
            <person name="Gulati A."/>
        </authorList>
    </citation>
    <scope>NUCLEOTIDE SEQUENCE [LARGE SCALE GENOMIC DNA]</scope>
    <source>
        <strain evidence="3 4">IHBB 10212</strain>
    </source>
</reference>
<dbReference type="RefSeq" id="WP_066752387.1">
    <property type="nucleotide sequence ID" value="NZ_CP015199.1"/>
</dbReference>
<keyword evidence="1" id="KW-0812">Transmembrane</keyword>
<feature type="transmembrane region" description="Helical" evidence="1">
    <location>
        <begin position="83"/>
        <end position="102"/>
    </location>
</feature>
<dbReference type="PANTHER" id="PTHR36834">
    <property type="entry name" value="MEMBRANE PROTEIN-RELATED"/>
    <property type="match status" value="1"/>
</dbReference>
<protein>
    <recommendedName>
        <fullName evidence="2">VanZ-like domain-containing protein</fullName>
    </recommendedName>
</protein>
<name>A0A172XSR3_9FLAO</name>